<dbReference type="SUPFAM" id="SSF48371">
    <property type="entry name" value="ARM repeat"/>
    <property type="match status" value="1"/>
</dbReference>
<evidence type="ECO:0008006" key="2">
    <source>
        <dbReference type="Google" id="ProtNLM"/>
    </source>
</evidence>
<proteinExistence type="predicted"/>
<reference evidence="1" key="1">
    <citation type="submission" date="2018-06" db="EMBL/GenBank/DDBJ databases">
        <authorList>
            <person name="Zhirakovskaya E."/>
        </authorList>
    </citation>
    <scope>NUCLEOTIDE SEQUENCE</scope>
</reference>
<dbReference type="InterPro" id="IPR054701">
    <property type="entry name" value="DVU0298-like"/>
</dbReference>
<accession>A0A3B0W7I0</accession>
<dbReference type="InterPro" id="IPR011989">
    <property type="entry name" value="ARM-like"/>
</dbReference>
<dbReference type="EMBL" id="UOEY01000105">
    <property type="protein sequence ID" value="VAW40586.1"/>
    <property type="molecule type" value="Genomic_DNA"/>
</dbReference>
<protein>
    <recommendedName>
        <fullName evidence="2">HEAT repeat domain-containing protein</fullName>
    </recommendedName>
</protein>
<dbReference type="Gene3D" id="1.25.10.10">
    <property type="entry name" value="Leucine-rich Repeat Variant"/>
    <property type="match status" value="1"/>
</dbReference>
<name>A0A3B0W7I0_9ZZZZ</name>
<dbReference type="AlphaFoldDB" id="A0A3B0W7I0"/>
<organism evidence="1">
    <name type="scientific">hydrothermal vent metagenome</name>
    <dbReference type="NCBI Taxonomy" id="652676"/>
    <lineage>
        <taxon>unclassified sequences</taxon>
        <taxon>metagenomes</taxon>
        <taxon>ecological metagenomes</taxon>
    </lineage>
</organism>
<sequence>MSSRKIKKKVLALLARSNLSDTLAQILEMPTHDIIHSLFSAISRNEEIIRWHAITCMGITVARLAAEDMEKARIVMRRLLWSLNDESGGIGWGAPESLAEIMTRHEGLAREYVHMLTSYMRKDGEEMWQEGNFLEHEVLQRGLLWGIGRLAGKRRALLQQQDITTNLLAYMPANDAAVRGLAARSLGLMKADIAASPLQSLVTDTATLRLYEDECLKTVSVGELARQALDRLNAGEQRP</sequence>
<dbReference type="InterPro" id="IPR016024">
    <property type="entry name" value="ARM-type_fold"/>
</dbReference>
<dbReference type="NCBIfam" id="NF045662">
    <property type="entry name" value="DVU0298_fam"/>
    <property type="match status" value="1"/>
</dbReference>
<evidence type="ECO:0000313" key="1">
    <source>
        <dbReference type="EMBL" id="VAW40586.1"/>
    </source>
</evidence>
<gene>
    <name evidence="1" type="ORF">MNBD_DELTA04-1343</name>
</gene>